<evidence type="ECO:0000313" key="4">
    <source>
        <dbReference type="Proteomes" id="UP000270988"/>
    </source>
</evidence>
<organism evidence="3 4">
    <name type="scientific">Rothia dentocariosa</name>
    <dbReference type="NCBI Taxonomy" id="2047"/>
    <lineage>
        <taxon>Bacteria</taxon>
        <taxon>Bacillati</taxon>
        <taxon>Actinomycetota</taxon>
        <taxon>Actinomycetes</taxon>
        <taxon>Micrococcales</taxon>
        <taxon>Micrococcaceae</taxon>
        <taxon>Rothia</taxon>
    </lineage>
</organism>
<feature type="signal peptide" evidence="2">
    <location>
        <begin position="1"/>
        <end position="35"/>
    </location>
</feature>
<gene>
    <name evidence="3" type="ORF">NCTC10918_02449</name>
</gene>
<reference evidence="3 4" key="1">
    <citation type="submission" date="2018-12" db="EMBL/GenBank/DDBJ databases">
        <authorList>
            <consortium name="Pathogen Informatics"/>
        </authorList>
    </citation>
    <scope>NUCLEOTIDE SEQUENCE [LARGE SCALE GENOMIC DNA]</scope>
    <source>
        <strain evidence="3 4">NCTC10918</strain>
    </source>
</reference>
<dbReference type="PROSITE" id="PS51257">
    <property type="entry name" value="PROKAR_LIPOPROTEIN"/>
    <property type="match status" value="1"/>
</dbReference>
<feature type="chain" id="PRO_5018669839" evidence="2">
    <location>
        <begin position="36"/>
        <end position="95"/>
    </location>
</feature>
<accession>A0A3S5C1W8</accession>
<feature type="region of interest" description="Disordered" evidence="1">
    <location>
        <begin position="51"/>
        <end position="95"/>
    </location>
</feature>
<evidence type="ECO:0000313" key="3">
    <source>
        <dbReference type="EMBL" id="VEJ31146.1"/>
    </source>
</evidence>
<dbReference type="Proteomes" id="UP000270988">
    <property type="component" value="Chromosome"/>
</dbReference>
<feature type="compositionally biased region" description="Acidic residues" evidence="1">
    <location>
        <begin position="86"/>
        <end position="95"/>
    </location>
</feature>
<sequence length="95" mass="9620">MTQKHSERHTVTIVPRKYSALPLALAGLGLLSACASSEPQDPVTPAVVTVTASPSTHGTAAEPSPSATSNPSSDPSHAPDAPQGNGEEEIPLAAR</sequence>
<proteinExistence type="predicted"/>
<protein>
    <submittedName>
        <fullName evidence="3">Uncharacterized protein</fullName>
    </submittedName>
</protein>
<evidence type="ECO:0000256" key="2">
    <source>
        <dbReference type="SAM" id="SignalP"/>
    </source>
</evidence>
<feature type="compositionally biased region" description="Low complexity" evidence="1">
    <location>
        <begin position="69"/>
        <end position="82"/>
    </location>
</feature>
<dbReference type="AlphaFoldDB" id="A0A3S5C1W8"/>
<name>A0A3S5C1W8_9MICC</name>
<keyword evidence="2" id="KW-0732">Signal</keyword>
<evidence type="ECO:0000256" key="1">
    <source>
        <dbReference type="SAM" id="MobiDB-lite"/>
    </source>
</evidence>
<dbReference type="EMBL" id="LR134521">
    <property type="protein sequence ID" value="VEJ31146.1"/>
    <property type="molecule type" value="Genomic_DNA"/>
</dbReference>